<dbReference type="Gene3D" id="3.20.20.70">
    <property type="entry name" value="Aldolase class I"/>
    <property type="match status" value="1"/>
</dbReference>
<comment type="cofactor">
    <cofactor evidence="1">
        <name>Ca(2+)</name>
        <dbReference type="ChEBI" id="CHEBI:29108"/>
    </cofactor>
</comment>
<proteinExistence type="predicted"/>
<name>A0ABS9CDD8_9BACT</name>
<dbReference type="InterPro" id="IPR013785">
    <property type="entry name" value="Aldolase_TIM"/>
</dbReference>
<dbReference type="InterPro" id="IPR017853">
    <property type="entry name" value="GH"/>
</dbReference>
<evidence type="ECO:0000259" key="8">
    <source>
        <dbReference type="Pfam" id="PF14508"/>
    </source>
</evidence>
<keyword evidence="6" id="KW-0732">Signal</keyword>
<feature type="chain" id="PRO_5045404759" evidence="6">
    <location>
        <begin position="26"/>
        <end position="634"/>
    </location>
</feature>
<dbReference type="PANTHER" id="PTHR35803:SF2">
    <property type="entry name" value="RETAINING ALPHA-GALACTOSIDASE"/>
    <property type="match status" value="1"/>
</dbReference>
<evidence type="ECO:0000256" key="6">
    <source>
        <dbReference type="SAM" id="SignalP"/>
    </source>
</evidence>
<dbReference type="InterPro" id="IPR052720">
    <property type="entry name" value="Glycosyl_hydrolase_97"/>
</dbReference>
<evidence type="ECO:0000259" key="7">
    <source>
        <dbReference type="Pfam" id="PF10566"/>
    </source>
</evidence>
<feature type="domain" description="Glycosyl-hydrolase 97 N-terminal" evidence="8">
    <location>
        <begin position="34"/>
        <end position="278"/>
    </location>
</feature>
<dbReference type="EMBL" id="JADYTN010000005">
    <property type="protein sequence ID" value="MCF2563109.1"/>
    <property type="molecule type" value="Genomic_DNA"/>
</dbReference>
<dbReference type="InterPro" id="IPR029486">
    <property type="entry name" value="GH97_N"/>
</dbReference>
<dbReference type="Pfam" id="PF10566">
    <property type="entry name" value="Glyco_hydro_97"/>
    <property type="match status" value="1"/>
</dbReference>
<feature type="domain" description="Glycosyl-hydrolase 97 C-terminal oligomerisation" evidence="9">
    <location>
        <begin position="543"/>
        <end position="632"/>
    </location>
</feature>
<dbReference type="Proteomes" id="UP001200470">
    <property type="component" value="Unassembled WGS sequence"/>
</dbReference>
<dbReference type="Pfam" id="PF14508">
    <property type="entry name" value="GH97_N"/>
    <property type="match status" value="1"/>
</dbReference>
<organism evidence="10 11">
    <name type="scientific">Xylanibacter brevis</name>
    <dbReference type="NCBI Taxonomy" id="83231"/>
    <lineage>
        <taxon>Bacteria</taxon>
        <taxon>Pseudomonadati</taxon>
        <taxon>Bacteroidota</taxon>
        <taxon>Bacteroidia</taxon>
        <taxon>Bacteroidales</taxon>
        <taxon>Prevotellaceae</taxon>
        <taxon>Xylanibacter</taxon>
    </lineage>
</organism>
<dbReference type="GO" id="GO:0016787">
    <property type="term" value="F:hydrolase activity"/>
    <property type="evidence" value="ECO:0007669"/>
    <property type="project" value="UniProtKB-KW"/>
</dbReference>
<evidence type="ECO:0000256" key="1">
    <source>
        <dbReference type="ARBA" id="ARBA00001913"/>
    </source>
</evidence>
<evidence type="ECO:0000256" key="4">
    <source>
        <dbReference type="ARBA" id="ARBA00022837"/>
    </source>
</evidence>
<dbReference type="RefSeq" id="WP_094389733.1">
    <property type="nucleotide sequence ID" value="NZ_JADYTN010000005.1"/>
</dbReference>
<dbReference type="InterPro" id="IPR029483">
    <property type="entry name" value="GH97_C"/>
</dbReference>
<keyword evidence="5" id="KW-0326">Glycosidase</keyword>
<evidence type="ECO:0000313" key="11">
    <source>
        <dbReference type="Proteomes" id="UP001200470"/>
    </source>
</evidence>
<dbReference type="Gene3D" id="2.60.40.1180">
    <property type="entry name" value="Golgi alpha-mannosidase II"/>
    <property type="match status" value="1"/>
</dbReference>
<keyword evidence="4" id="KW-0106">Calcium</keyword>
<evidence type="ECO:0000256" key="2">
    <source>
        <dbReference type="ARBA" id="ARBA00011245"/>
    </source>
</evidence>
<dbReference type="InterPro" id="IPR019563">
    <property type="entry name" value="GH97_catalytic"/>
</dbReference>
<keyword evidence="11" id="KW-1185">Reference proteome</keyword>
<protein>
    <submittedName>
        <fullName evidence="10">Glycoside hydrolase family 97 catalytic domain-containing protein</fullName>
    </submittedName>
</protein>
<dbReference type="SUPFAM" id="SSF51445">
    <property type="entry name" value="(Trans)glycosidases"/>
    <property type="match status" value="1"/>
</dbReference>
<evidence type="ECO:0000313" key="10">
    <source>
        <dbReference type="EMBL" id="MCF2563109.1"/>
    </source>
</evidence>
<dbReference type="InterPro" id="IPR013780">
    <property type="entry name" value="Glyco_hydro_b"/>
</dbReference>
<evidence type="ECO:0000256" key="3">
    <source>
        <dbReference type="ARBA" id="ARBA00022801"/>
    </source>
</evidence>
<dbReference type="Gene3D" id="2.70.98.10">
    <property type="match status" value="1"/>
</dbReference>
<gene>
    <name evidence="10" type="ORF">I6E12_03155</name>
</gene>
<evidence type="ECO:0000256" key="5">
    <source>
        <dbReference type="ARBA" id="ARBA00023295"/>
    </source>
</evidence>
<keyword evidence="3 10" id="KW-0378">Hydrolase</keyword>
<evidence type="ECO:0000259" key="9">
    <source>
        <dbReference type="Pfam" id="PF14509"/>
    </source>
</evidence>
<dbReference type="InterPro" id="IPR014718">
    <property type="entry name" value="GH-type_carb-bd"/>
</dbReference>
<feature type="domain" description="Glycosyl-hydrolase 97 catalytic" evidence="7">
    <location>
        <begin position="305"/>
        <end position="451"/>
    </location>
</feature>
<comment type="caution">
    <text evidence="10">The sequence shown here is derived from an EMBL/GenBank/DDBJ whole genome shotgun (WGS) entry which is preliminary data.</text>
</comment>
<accession>A0ABS9CDD8</accession>
<comment type="subunit">
    <text evidence="2">Monomer.</text>
</comment>
<reference evidence="10 11" key="1">
    <citation type="submission" date="2020-12" db="EMBL/GenBank/DDBJ databases">
        <title>Whole genome sequences of gut porcine anaerobes.</title>
        <authorList>
            <person name="Kubasova T."/>
            <person name="Jahodarova E."/>
            <person name="Rychlik I."/>
        </authorList>
    </citation>
    <scope>NUCLEOTIDE SEQUENCE [LARGE SCALE GENOMIC DNA]</scope>
    <source>
        <strain evidence="10 11">An925</strain>
    </source>
</reference>
<sequence>MNQTILKRYIAIFLFIATAAVNGWAATLTNRSFTSPNGCIIWNTITTGDSITAFDISYRQDKNSKTHHVTTITEFGVETKDGAGHHLRLVDTSDPHPVFETYAMIVGKKSICTNHGREVVYTFEDDVKRQQRLVVRLYNDGVALRYEMDNLLHTRVTTEHTTFRIDEGTKRWMQKWNEPYEDFYPLATTGNDNNHRWAFPALVEAAPKTWMLLTEAGIDGGHSAASLYNDKQATDYRVVADEQRQNTSGRWVSPWRLALIGGLEDLVASTLVTDVSAPCRLKDTAWIQPGGVSWIYWAHNHGSRDFKIVCQYIDMAVALGLPYVLIDAEWDEMGNGGTIGDALDYAQKQGVKVLIWYNSSTAWLGKDGAPGPHFRLNAPERREREFAWLEQQGVAGVKIDFFAGDKQETMQYCIDLLEAAARHHLMVNFHGATLPRGWQRTYPNLLSTEAVYGAEWYNNSPVLTDKAAAHNATLPFTRGIVGSMDYTPCTFSDSQHPHITTHAHELALAVLFESGLLHWADRPESYLTQPKQVKQLIGSLPTTWDETRLLAGYPGEQVVMARRKGRDWYVAGINGTNERVTLEFNIDFIGSKKTTTTVFTDSGNASSPWHINSKRKGRIVCEPRGGFVMVIKSK</sequence>
<dbReference type="PANTHER" id="PTHR35803">
    <property type="entry name" value="GLUCAN 1,4-ALPHA-GLUCOSIDASE SUSB-RELATED"/>
    <property type="match status" value="1"/>
</dbReference>
<feature type="signal peptide" evidence="6">
    <location>
        <begin position="1"/>
        <end position="25"/>
    </location>
</feature>
<dbReference type="Pfam" id="PF14509">
    <property type="entry name" value="GH97_C"/>
    <property type="match status" value="1"/>
</dbReference>